<sequence length="85" mass="9581">MKTSPDGQRSYNTYPPCPDIQLSPNHIFNGPSLLATLHSIDLNPTDHQLLYSPKVVEIERAILYAFGAIFFPQRRTTTTTAMRGF</sequence>
<dbReference type="Proteomes" id="UP000887159">
    <property type="component" value="Unassembled WGS sequence"/>
</dbReference>
<name>A0A8X6RQ02_TRICX</name>
<gene>
    <name evidence="1" type="ORF">TNCV_4294101</name>
</gene>
<protein>
    <submittedName>
        <fullName evidence="1">Uncharacterized protein</fullName>
    </submittedName>
</protein>
<keyword evidence="2" id="KW-1185">Reference proteome</keyword>
<dbReference type="EMBL" id="BMAU01021177">
    <property type="protein sequence ID" value="GFX94365.1"/>
    <property type="molecule type" value="Genomic_DNA"/>
</dbReference>
<evidence type="ECO:0000313" key="1">
    <source>
        <dbReference type="EMBL" id="GFX94365.1"/>
    </source>
</evidence>
<organism evidence="1 2">
    <name type="scientific">Trichonephila clavipes</name>
    <name type="common">Golden silk orbweaver</name>
    <name type="synonym">Nephila clavipes</name>
    <dbReference type="NCBI Taxonomy" id="2585209"/>
    <lineage>
        <taxon>Eukaryota</taxon>
        <taxon>Metazoa</taxon>
        <taxon>Ecdysozoa</taxon>
        <taxon>Arthropoda</taxon>
        <taxon>Chelicerata</taxon>
        <taxon>Arachnida</taxon>
        <taxon>Araneae</taxon>
        <taxon>Araneomorphae</taxon>
        <taxon>Entelegynae</taxon>
        <taxon>Araneoidea</taxon>
        <taxon>Nephilidae</taxon>
        <taxon>Trichonephila</taxon>
    </lineage>
</organism>
<evidence type="ECO:0000313" key="2">
    <source>
        <dbReference type="Proteomes" id="UP000887159"/>
    </source>
</evidence>
<comment type="caution">
    <text evidence="1">The sequence shown here is derived from an EMBL/GenBank/DDBJ whole genome shotgun (WGS) entry which is preliminary data.</text>
</comment>
<accession>A0A8X6RQ02</accession>
<reference evidence="1" key="1">
    <citation type="submission" date="2020-08" db="EMBL/GenBank/DDBJ databases">
        <title>Multicomponent nature underlies the extraordinary mechanical properties of spider dragline silk.</title>
        <authorList>
            <person name="Kono N."/>
            <person name="Nakamura H."/>
            <person name="Mori M."/>
            <person name="Yoshida Y."/>
            <person name="Ohtoshi R."/>
            <person name="Malay A.D."/>
            <person name="Moran D.A.P."/>
            <person name="Tomita M."/>
            <person name="Numata K."/>
            <person name="Arakawa K."/>
        </authorList>
    </citation>
    <scope>NUCLEOTIDE SEQUENCE</scope>
</reference>
<proteinExistence type="predicted"/>
<dbReference type="AlphaFoldDB" id="A0A8X6RQ02"/>